<evidence type="ECO:0000313" key="4">
    <source>
        <dbReference type="Proteomes" id="UP000220034"/>
    </source>
</evidence>
<dbReference type="OrthoDB" id="7326315at2"/>
<keyword evidence="4" id="KW-1185">Reference proteome</keyword>
<dbReference type="GO" id="GO:0015288">
    <property type="term" value="F:porin activity"/>
    <property type="evidence" value="ECO:0007669"/>
    <property type="project" value="InterPro"/>
</dbReference>
<name>A0A2C9CP12_9RHOB</name>
<dbReference type="InterPro" id="IPR023614">
    <property type="entry name" value="Porin_dom_sf"/>
</dbReference>
<dbReference type="SUPFAM" id="SSF56935">
    <property type="entry name" value="Porins"/>
    <property type="match status" value="1"/>
</dbReference>
<dbReference type="GO" id="GO:0016020">
    <property type="term" value="C:membrane"/>
    <property type="evidence" value="ECO:0007669"/>
    <property type="project" value="InterPro"/>
</dbReference>
<evidence type="ECO:0000256" key="1">
    <source>
        <dbReference type="SAM" id="SignalP"/>
    </source>
</evidence>
<gene>
    <name evidence="3" type="ORF">SAMN06273572_101791</name>
</gene>
<dbReference type="AlphaFoldDB" id="A0A2C9CP12"/>
<dbReference type="InterPro" id="IPR033900">
    <property type="entry name" value="Gram_neg_porin_domain"/>
</dbReference>
<dbReference type="Gene3D" id="2.40.160.10">
    <property type="entry name" value="Porin"/>
    <property type="match status" value="1"/>
</dbReference>
<evidence type="ECO:0000313" key="3">
    <source>
        <dbReference type="EMBL" id="SOH92940.1"/>
    </source>
</evidence>
<feature type="chain" id="PRO_5012338459" evidence="1">
    <location>
        <begin position="23"/>
        <end position="304"/>
    </location>
</feature>
<feature type="signal peptide" evidence="1">
    <location>
        <begin position="1"/>
        <end position="22"/>
    </location>
</feature>
<accession>A0A2C9CP12</accession>
<sequence length="304" mass="30866">MKNVLFASTALVAFGFAGASFADGHASTSITLSGSAELGFTSRDADTSATDDGHIQVHNDFDLTWALVGTTDGGLEFGASGDWDEAPTEEKAHAYISGSFGTITIGDTDGAFDKAMIEIASGGLVDETDFYVNGNSGFDGTQDAEDQVARYDIAFGGTTLSVSYEDGDDSVGSENVYGIGAAFTFGTVSMGIGYQEAGDDDIAGISASVALGSVDLTANYSAGETGGNDMDAYGVSAEIALGAGTLAVNYDYDEVDGVSENTGYGIWYSMPLGGGATFTAAAGTDEDIAGNEDTQFGAGIGMSF</sequence>
<dbReference type="Proteomes" id="UP000220034">
    <property type="component" value="Unassembled WGS sequence"/>
</dbReference>
<organism evidence="3 4">
    <name type="scientific">Pontivivens marinum</name>
    <dbReference type="NCBI Taxonomy" id="1690039"/>
    <lineage>
        <taxon>Bacteria</taxon>
        <taxon>Pseudomonadati</taxon>
        <taxon>Pseudomonadota</taxon>
        <taxon>Alphaproteobacteria</taxon>
        <taxon>Rhodobacterales</taxon>
        <taxon>Paracoccaceae</taxon>
        <taxon>Pontivivens</taxon>
    </lineage>
</organism>
<dbReference type="RefSeq" id="WP_097928487.1">
    <property type="nucleotide sequence ID" value="NZ_OCTN01000001.1"/>
</dbReference>
<feature type="domain" description="Porin" evidence="2">
    <location>
        <begin position="7"/>
        <end position="286"/>
    </location>
</feature>
<evidence type="ECO:0000259" key="2">
    <source>
        <dbReference type="Pfam" id="PF13609"/>
    </source>
</evidence>
<reference evidence="4" key="1">
    <citation type="submission" date="2017-09" db="EMBL/GenBank/DDBJ databases">
        <authorList>
            <person name="Varghese N."/>
            <person name="Submissions S."/>
        </authorList>
    </citation>
    <scope>NUCLEOTIDE SEQUENCE [LARGE SCALE GENOMIC DNA]</scope>
    <source>
        <strain evidence="4">C7</strain>
    </source>
</reference>
<protein>
    <submittedName>
        <fullName evidence="3">Outer membrane protein OmpU</fullName>
    </submittedName>
</protein>
<dbReference type="Pfam" id="PF13609">
    <property type="entry name" value="Porin_4"/>
    <property type="match status" value="1"/>
</dbReference>
<dbReference type="EMBL" id="OCTN01000001">
    <property type="protein sequence ID" value="SOH92940.1"/>
    <property type="molecule type" value="Genomic_DNA"/>
</dbReference>
<keyword evidence="1" id="KW-0732">Signal</keyword>
<proteinExistence type="predicted"/>